<name>A0A371IF04_MUCPR</name>
<dbReference type="InterPro" id="IPR043502">
    <property type="entry name" value="DNA/RNA_pol_sf"/>
</dbReference>
<evidence type="ECO:0000313" key="4">
    <source>
        <dbReference type="Proteomes" id="UP000257109"/>
    </source>
</evidence>
<protein>
    <recommendedName>
        <fullName evidence="2">Reverse transcriptase domain-containing protein</fullName>
    </recommendedName>
</protein>
<feature type="non-terminal residue" evidence="3">
    <location>
        <position position="1"/>
    </location>
</feature>
<reference evidence="3" key="1">
    <citation type="submission" date="2018-05" db="EMBL/GenBank/DDBJ databases">
        <title>Draft genome of Mucuna pruriens seed.</title>
        <authorList>
            <person name="Nnadi N.E."/>
            <person name="Vos R."/>
            <person name="Hasami M.H."/>
            <person name="Devisetty U.K."/>
            <person name="Aguiy J.C."/>
        </authorList>
    </citation>
    <scope>NUCLEOTIDE SEQUENCE [LARGE SCALE GENOMIC DNA]</scope>
    <source>
        <strain evidence="3">JCA_2017</strain>
    </source>
</reference>
<evidence type="ECO:0000256" key="1">
    <source>
        <dbReference type="SAM" id="MobiDB-lite"/>
    </source>
</evidence>
<dbReference type="EMBL" id="QJKJ01000245">
    <property type="protein sequence ID" value="RDY13610.1"/>
    <property type="molecule type" value="Genomic_DNA"/>
</dbReference>
<gene>
    <name evidence="3" type="ORF">CR513_01438</name>
</gene>
<organism evidence="3 4">
    <name type="scientific">Mucuna pruriens</name>
    <name type="common">Velvet bean</name>
    <name type="synonym">Dolichos pruriens</name>
    <dbReference type="NCBI Taxonomy" id="157652"/>
    <lineage>
        <taxon>Eukaryota</taxon>
        <taxon>Viridiplantae</taxon>
        <taxon>Streptophyta</taxon>
        <taxon>Embryophyta</taxon>
        <taxon>Tracheophyta</taxon>
        <taxon>Spermatophyta</taxon>
        <taxon>Magnoliopsida</taxon>
        <taxon>eudicotyledons</taxon>
        <taxon>Gunneridae</taxon>
        <taxon>Pentapetalae</taxon>
        <taxon>rosids</taxon>
        <taxon>fabids</taxon>
        <taxon>Fabales</taxon>
        <taxon>Fabaceae</taxon>
        <taxon>Papilionoideae</taxon>
        <taxon>50 kb inversion clade</taxon>
        <taxon>NPAAA clade</taxon>
        <taxon>indigoferoid/millettioid clade</taxon>
        <taxon>Phaseoleae</taxon>
        <taxon>Mucuna</taxon>
    </lineage>
</organism>
<evidence type="ECO:0000313" key="3">
    <source>
        <dbReference type="EMBL" id="RDY13610.1"/>
    </source>
</evidence>
<dbReference type="InterPro" id="IPR051320">
    <property type="entry name" value="Viral_Replic_Matur_Polypro"/>
</dbReference>
<dbReference type="OrthoDB" id="10055717at2759"/>
<sequence>MRDPDSYKVIEEFCCRMTGTLKEWYHHLGAVRQNQLHEQGSSAAILGILHEEFLGDSRPIKAIAYMDTGAQKTMMNPDILPKEAWKKEYSYFVTADGEIFRTDLITVNPIGICFFPNCIVWSRVIGTKLLDRDILIGMDVFSNAAKLQIHSTGIRYKREFKPFTKVLKIFSAQEDNGMKEIKNKLLSMCADSHESFPHPNPLWKNEDFFIRLPFKLNEDINPTKATHPGMSPSDLLLAKQECLELLQQGLIEPTQSNWACQAFYVEKRSERLRGKKRLVIDYKPLNHFLQDDKFPIPKASSLPILLRESNIFSKFDLKSGFWQLGIHPEERYKTAFCIPNAQYQWKVLPFGLKVAPSLFQKAMIRIFDPIMENAIIYIDDILIFSKDMDSHKKLLEKLFDIINQHGIMLSERKIYLFKTEIDLLGMHFSKGCYQPQPHIAEELKKFPDHSLTIKQIQQFLGIVNYIRDFIPHVAKYVSPLTSLLKKDPPLWGTEQTKAIQELKKIAQSPPALKIPGEGNRILQTDASDDFWGAVLIEKIKDKQFYCGHASGQFKEGEKHYHTTFKEALAVKYGIKKFDFHLRSFRFEVQMDNSSFPKILEFKNKMPLDPQILRLKDWFSRYNFSVKHVKGKNNIIPDMLSRPNRAIQSLSNMAKTSKDFPPGLNPKTVEDILEYAETHYFHFIHLTMKYKVTASFMFNPKNPYGGIFELFCNIGWDLCEPTLWAIWCKIVQYYIPIALKTREAYDILMNPDKEDFLFWTLLEWFSPLQWWRDELRRIIMFEEGRRLPGEKYPPLTSIFMIHRPYFQGTEGQLGSHNIAYSWGTFEEYPLDESYSTQLSMHLREINSFKKSPVDTAPDNLNRRLIPASNQGQQQPSSSKTTTEYFIPEETVPQFRCKYALHSPLLRILCIRKLRNVSSSV</sequence>
<dbReference type="InterPro" id="IPR041577">
    <property type="entry name" value="RT_RNaseH_2"/>
</dbReference>
<feature type="region of interest" description="Disordered" evidence="1">
    <location>
        <begin position="851"/>
        <end position="880"/>
    </location>
</feature>
<dbReference type="AlphaFoldDB" id="A0A371IF04"/>
<feature type="compositionally biased region" description="Polar residues" evidence="1">
    <location>
        <begin position="866"/>
        <end position="880"/>
    </location>
</feature>
<feature type="domain" description="Reverse transcriptase" evidence="2">
    <location>
        <begin position="246"/>
        <end position="428"/>
    </location>
</feature>
<dbReference type="Proteomes" id="UP000257109">
    <property type="component" value="Unassembled WGS sequence"/>
</dbReference>
<evidence type="ECO:0000259" key="2">
    <source>
        <dbReference type="PROSITE" id="PS50878"/>
    </source>
</evidence>
<accession>A0A371IF04</accession>
<dbReference type="Pfam" id="PF17919">
    <property type="entry name" value="RT_RNaseH_2"/>
    <property type="match status" value="1"/>
</dbReference>
<dbReference type="CDD" id="cd01647">
    <property type="entry name" value="RT_LTR"/>
    <property type="match status" value="1"/>
</dbReference>
<keyword evidence="4" id="KW-1185">Reference proteome</keyword>
<dbReference type="PROSITE" id="PS50878">
    <property type="entry name" value="RT_POL"/>
    <property type="match status" value="1"/>
</dbReference>
<dbReference type="PANTHER" id="PTHR33064:SF37">
    <property type="entry name" value="RIBONUCLEASE H"/>
    <property type="match status" value="1"/>
</dbReference>
<dbReference type="Pfam" id="PF00078">
    <property type="entry name" value="RVT_1"/>
    <property type="match status" value="1"/>
</dbReference>
<comment type="caution">
    <text evidence="3">The sequence shown here is derived from an EMBL/GenBank/DDBJ whole genome shotgun (WGS) entry which is preliminary data.</text>
</comment>
<dbReference type="Gene3D" id="3.10.10.10">
    <property type="entry name" value="HIV Type 1 Reverse Transcriptase, subunit A, domain 1"/>
    <property type="match status" value="1"/>
</dbReference>
<dbReference type="PANTHER" id="PTHR33064">
    <property type="entry name" value="POL PROTEIN"/>
    <property type="match status" value="1"/>
</dbReference>
<dbReference type="Gene3D" id="3.30.70.270">
    <property type="match status" value="2"/>
</dbReference>
<dbReference type="InterPro" id="IPR000477">
    <property type="entry name" value="RT_dom"/>
</dbReference>
<proteinExistence type="predicted"/>
<dbReference type="InterPro" id="IPR043128">
    <property type="entry name" value="Rev_trsase/Diguanyl_cyclase"/>
</dbReference>
<dbReference type="CDD" id="cd09274">
    <property type="entry name" value="RNase_HI_RT_Ty3"/>
    <property type="match status" value="1"/>
</dbReference>
<dbReference type="SUPFAM" id="SSF56672">
    <property type="entry name" value="DNA/RNA polymerases"/>
    <property type="match status" value="1"/>
</dbReference>